<evidence type="ECO:0000256" key="1">
    <source>
        <dbReference type="SAM" id="MobiDB-lite"/>
    </source>
</evidence>
<gene>
    <name evidence="2" type="ORF">VP1G_11490</name>
</gene>
<dbReference type="AlphaFoldDB" id="A0A194VG41"/>
<protein>
    <submittedName>
        <fullName evidence="2">Uncharacterized protein</fullName>
    </submittedName>
</protein>
<reference evidence="3" key="1">
    <citation type="submission" date="2014-12" db="EMBL/GenBank/DDBJ databases">
        <title>Genome Sequence of Valsa Canker Pathogens Uncovers a Specific Adaption of Colonization on Woody Bark.</title>
        <authorList>
            <person name="Yin Z."/>
            <person name="Liu H."/>
            <person name="Gao X."/>
            <person name="Li Z."/>
            <person name="Song N."/>
            <person name="Ke X."/>
            <person name="Dai Q."/>
            <person name="Wu Y."/>
            <person name="Sun Y."/>
            <person name="Xu J.-R."/>
            <person name="Kang Z.K."/>
            <person name="Wang L."/>
            <person name="Huang L."/>
        </authorList>
    </citation>
    <scope>NUCLEOTIDE SEQUENCE [LARGE SCALE GENOMIC DNA]</scope>
    <source>
        <strain evidence="3">SXYL134</strain>
    </source>
</reference>
<evidence type="ECO:0000313" key="3">
    <source>
        <dbReference type="Proteomes" id="UP000078576"/>
    </source>
</evidence>
<accession>A0A194VG41</accession>
<name>A0A194VG41_CYTMA</name>
<feature type="region of interest" description="Disordered" evidence="1">
    <location>
        <begin position="1"/>
        <end position="99"/>
    </location>
</feature>
<sequence length="99" mass="10430">MANLAQGWINHLRRQAKVDQTVPSNSKDPTSKDEGQQQASNDDNTVHAGAGPRRSPAAAAAPSAGVPAEDVAPARKRFKSPTASPQKPKVVSGTREILH</sequence>
<feature type="compositionally biased region" description="Low complexity" evidence="1">
    <location>
        <begin position="48"/>
        <end position="68"/>
    </location>
</feature>
<evidence type="ECO:0000313" key="2">
    <source>
        <dbReference type="EMBL" id="KUI62844.1"/>
    </source>
</evidence>
<keyword evidence="3" id="KW-1185">Reference proteome</keyword>
<dbReference type="EMBL" id="KN714837">
    <property type="protein sequence ID" value="KUI62844.1"/>
    <property type="molecule type" value="Genomic_DNA"/>
</dbReference>
<dbReference type="Proteomes" id="UP000078576">
    <property type="component" value="Unassembled WGS sequence"/>
</dbReference>
<proteinExistence type="predicted"/>
<organism evidence="2 3">
    <name type="scientific">Cytospora mali</name>
    <name type="common">Apple Valsa canker fungus</name>
    <name type="synonym">Valsa mali</name>
    <dbReference type="NCBI Taxonomy" id="578113"/>
    <lineage>
        <taxon>Eukaryota</taxon>
        <taxon>Fungi</taxon>
        <taxon>Dikarya</taxon>
        <taxon>Ascomycota</taxon>
        <taxon>Pezizomycotina</taxon>
        <taxon>Sordariomycetes</taxon>
        <taxon>Sordariomycetidae</taxon>
        <taxon>Diaporthales</taxon>
        <taxon>Cytosporaceae</taxon>
        <taxon>Cytospora</taxon>
    </lineage>
</organism>